<evidence type="ECO:0000256" key="5">
    <source>
        <dbReference type="ARBA" id="ARBA00022927"/>
    </source>
</evidence>
<feature type="compositionally biased region" description="Basic and acidic residues" evidence="11">
    <location>
        <begin position="235"/>
        <end position="246"/>
    </location>
</feature>
<dbReference type="EMBL" id="JADGJQ010000016">
    <property type="protein sequence ID" value="KAJ3180459.1"/>
    <property type="molecule type" value="Genomic_DNA"/>
</dbReference>
<dbReference type="GO" id="GO:0044614">
    <property type="term" value="C:nuclear pore cytoplasmic filaments"/>
    <property type="evidence" value="ECO:0007669"/>
    <property type="project" value="TreeGrafter"/>
</dbReference>
<comment type="subcellular location">
    <subcellularLocation>
        <location evidence="1">Nucleus</location>
        <location evidence="1">Nuclear pore complex</location>
    </subcellularLocation>
</comment>
<sequence length="556" mass="62543">MRVGLIDDDDDDDTWEVFGNLSLKEEPPISPKKSPTNHKPTWNDYCCARKVAKERDRRVQQSDAISRGHKQRAVRASKLTLTKDELELTVEAQAAALRKHLAASVSPQKNDVRRTLDVIDKAFRPCLDENDAIDQELRQKLKQYAESAIEDHRRSLEDGLRQIKEREAKRRALEAAKAREEEERKEEERKKAAAAQRLAQETAAAAKQQQAAESEAAQKEAAAQSQAQQQAAEQTARDADVQRQKDGAAAAAVAAREEAQMFMPPDTQGLFDARLAMIENIKTKMKPLVTSGQNKALTDSVFKAKMSFTRGVGQIMNSEKKIIQIAQELNKTLNGAQAAGPECFTLCMDMLAKKIVKQAESEVAVKRNAAFPIAILCIMLYRKYAEFLDILLGRMSKRCPYVATASFTKRPGEDADAFRLRLGYRKNNDGWETAEQYGERMAGILSLYAAIMQTTLFADNAHGIQYAWLWLARALNAKPRRVTALLILTMLEIVGFELLQHYRKQAEKMLVFIRDEFLPRNPKESVASGTRLKLFIDEVFKTGRIPPPEGKKLAKP</sequence>
<keyword evidence="8" id="KW-0539">Nucleus</keyword>
<accession>A0AAD5XP19</accession>
<evidence type="ECO:0000313" key="12">
    <source>
        <dbReference type="EMBL" id="KAJ3180459.1"/>
    </source>
</evidence>
<keyword evidence="7" id="KW-0906">Nuclear pore complex</keyword>
<evidence type="ECO:0000256" key="4">
    <source>
        <dbReference type="ARBA" id="ARBA00022816"/>
    </source>
</evidence>
<evidence type="ECO:0000256" key="1">
    <source>
        <dbReference type="ARBA" id="ARBA00004567"/>
    </source>
</evidence>
<dbReference type="Pfam" id="PF07817">
    <property type="entry name" value="GLE1"/>
    <property type="match status" value="1"/>
</dbReference>
<feature type="compositionally biased region" description="Basic and acidic residues" evidence="11">
    <location>
        <begin position="174"/>
        <end position="191"/>
    </location>
</feature>
<evidence type="ECO:0000256" key="7">
    <source>
        <dbReference type="ARBA" id="ARBA00023132"/>
    </source>
</evidence>
<evidence type="ECO:0000256" key="6">
    <source>
        <dbReference type="ARBA" id="ARBA00023010"/>
    </source>
</evidence>
<feature type="region of interest" description="Disordered" evidence="11">
    <location>
        <begin position="174"/>
        <end position="252"/>
    </location>
</feature>
<evidence type="ECO:0000256" key="11">
    <source>
        <dbReference type="SAM" id="MobiDB-lite"/>
    </source>
</evidence>
<feature type="compositionally biased region" description="Low complexity" evidence="11">
    <location>
        <begin position="193"/>
        <end position="234"/>
    </location>
</feature>
<keyword evidence="13" id="KW-1185">Reference proteome</keyword>
<dbReference type="GO" id="GO:0031369">
    <property type="term" value="F:translation initiation factor binding"/>
    <property type="evidence" value="ECO:0007669"/>
    <property type="project" value="TreeGrafter"/>
</dbReference>
<comment type="similarity">
    <text evidence="2">Belongs to the GLE1 family.</text>
</comment>
<evidence type="ECO:0000256" key="9">
    <source>
        <dbReference type="ARBA" id="ARBA00026227"/>
    </source>
</evidence>
<dbReference type="InterPro" id="IPR038506">
    <property type="entry name" value="GLE1-like_sf"/>
</dbReference>
<comment type="caution">
    <text evidence="12">The sequence shown here is derived from an EMBL/GenBank/DDBJ whole genome shotgun (WGS) entry which is preliminary data.</text>
</comment>
<organism evidence="12 13">
    <name type="scientific">Geranomyces variabilis</name>
    <dbReference type="NCBI Taxonomy" id="109894"/>
    <lineage>
        <taxon>Eukaryota</taxon>
        <taxon>Fungi</taxon>
        <taxon>Fungi incertae sedis</taxon>
        <taxon>Chytridiomycota</taxon>
        <taxon>Chytridiomycota incertae sedis</taxon>
        <taxon>Chytridiomycetes</taxon>
        <taxon>Spizellomycetales</taxon>
        <taxon>Powellomycetaceae</taxon>
        <taxon>Geranomyces</taxon>
    </lineage>
</organism>
<evidence type="ECO:0000313" key="13">
    <source>
        <dbReference type="Proteomes" id="UP001212152"/>
    </source>
</evidence>
<dbReference type="Gene3D" id="1.25.40.510">
    <property type="entry name" value="GLE1-like"/>
    <property type="match status" value="1"/>
</dbReference>
<reference evidence="12" key="1">
    <citation type="submission" date="2020-05" db="EMBL/GenBank/DDBJ databases">
        <title>Phylogenomic resolution of chytrid fungi.</title>
        <authorList>
            <person name="Stajich J.E."/>
            <person name="Amses K."/>
            <person name="Simmons R."/>
            <person name="Seto K."/>
            <person name="Myers J."/>
            <person name="Bonds A."/>
            <person name="Quandt C.A."/>
            <person name="Barry K."/>
            <person name="Liu P."/>
            <person name="Grigoriev I."/>
            <person name="Longcore J.E."/>
            <person name="James T.Y."/>
        </authorList>
    </citation>
    <scope>NUCLEOTIDE SEQUENCE</scope>
    <source>
        <strain evidence="12">JEL0379</strain>
    </source>
</reference>
<dbReference type="GO" id="GO:0000822">
    <property type="term" value="F:inositol hexakisphosphate binding"/>
    <property type="evidence" value="ECO:0007669"/>
    <property type="project" value="TreeGrafter"/>
</dbReference>
<keyword evidence="4" id="KW-0509">mRNA transport</keyword>
<dbReference type="GO" id="GO:0005543">
    <property type="term" value="F:phospholipid binding"/>
    <property type="evidence" value="ECO:0007669"/>
    <property type="project" value="TreeGrafter"/>
</dbReference>
<evidence type="ECO:0000256" key="3">
    <source>
        <dbReference type="ARBA" id="ARBA00022448"/>
    </source>
</evidence>
<keyword evidence="5" id="KW-0653">Protein transport</keyword>
<keyword evidence="3" id="KW-0813">Transport</keyword>
<feature type="region of interest" description="Disordered" evidence="11">
    <location>
        <begin position="22"/>
        <end position="43"/>
    </location>
</feature>
<evidence type="ECO:0000256" key="2">
    <source>
        <dbReference type="ARBA" id="ARBA00011056"/>
    </source>
</evidence>
<dbReference type="PANTHER" id="PTHR12960">
    <property type="entry name" value="GLE-1-RELATED"/>
    <property type="match status" value="1"/>
</dbReference>
<keyword evidence="6" id="KW-0811">Translocation</keyword>
<gene>
    <name evidence="12" type="primary">GLE1</name>
    <name evidence="12" type="ORF">HDU87_001968</name>
</gene>
<dbReference type="GO" id="GO:0005737">
    <property type="term" value="C:cytoplasm"/>
    <property type="evidence" value="ECO:0007669"/>
    <property type="project" value="TreeGrafter"/>
</dbReference>
<dbReference type="GO" id="GO:0016973">
    <property type="term" value="P:poly(A)+ mRNA export from nucleus"/>
    <property type="evidence" value="ECO:0007669"/>
    <property type="project" value="InterPro"/>
</dbReference>
<dbReference type="GO" id="GO:0015031">
    <property type="term" value="P:protein transport"/>
    <property type="evidence" value="ECO:0007669"/>
    <property type="project" value="UniProtKB-KW"/>
</dbReference>
<evidence type="ECO:0000256" key="10">
    <source>
        <dbReference type="ARBA" id="ARBA00029983"/>
    </source>
</evidence>
<proteinExistence type="inferred from homology"/>
<protein>
    <recommendedName>
        <fullName evidence="9">mRNA export factor GLE1</fullName>
    </recommendedName>
    <alternativeName>
        <fullName evidence="10">Nucleoporin GLE1</fullName>
    </alternativeName>
</protein>
<dbReference type="AlphaFoldDB" id="A0AAD5XP19"/>
<dbReference type="PANTHER" id="PTHR12960:SF0">
    <property type="entry name" value="MRNA EXPORT FACTOR GLE1"/>
    <property type="match status" value="1"/>
</dbReference>
<dbReference type="InterPro" id="IPR012476">
    <property type="entry name" value="GLE1"/>
</dbReference>
<dbReference type="Proteomes" id="UP001212152">
    <property type="component" value="Unassembled WGS sequence"/>
</dbReference>
<evidence type="ECO:0000256" key="8">
    <source>
        <dbReference type="ARBA" id="ARBA00023242"/>
    </source>
</evidence>
<name>A0AAD5XP19_9FUNG</name>